<dbReference type="Pfam" id="PF17289">
    <property type="entry name" value="Terminase_6C"/>
    <property type="match status" value="1"/>
</dbReference>
<evidence type="ECO:0000313" key="3">
    <source>
        <dbReference type="EMBL" id="TVS93872.1"/>
    </source>
</evidence>
<gene>
    <name evidence="3" type="ORF">COM42_004420</name>
</gene>
<evidence type="ECO:0000259" key="2">
    <source>
        <dbReference type="Pfam" id="PF17289"/>
    </source>
</evidence>
<dbReference type="Gene3D" id="3.30.420.240">
    <property type="match status" value="1"/>
</dbReference>
<comment type="caution">
    <text evidence="3">The sequence shown here is derived from an EMBL/GenBank/DDBJ whole genome shotgun (WGS) entry which is preliminary data.</text>
</comment>
<accession>A0A6C1U176</accession>
<feature type="non-terminal residue" evidence="3">
    <location>
        <position position="1"/>
    </location>
</feature>
<dbReference type="AlphaFoldDB" id="A0A6C1U176"/>
<dbReference type="InterPro" id="IPR035421">
    <property type="entry name" value="Terminase_6C"/>
</dbReference>
<evidence type="ECO:0000256" key="1">
    <source>
        <dbReference type="ARBA" id="ARBA00022612"/>
    </source>
</evidence>
<dbReference type="Proteomes" id="UP000218080">
    <property type="component" value="Unassembled WGS sequence"/>
</dbReference>
<dbReference type="EMBL" id="NWVJ02000255">
    <property type="protein sequence ID" value="TVS93872.1"/>
    <property type="molecule type" value="Genomic_DNA"/>
</dbReference>
<reference evidence="3" key="1">
    <citation type="submission" date="2019-07" db="EMBL/GenBank/DDBJ databases">
        <title>Genome assemblies of Wolbachia strains wAlbA and wAlbB in wild caught Aedes albopictus specimens.</title>
        <authorList>
            <person name="Kulkarni A."/>
            <person name="Yu W."/>
            <person name="Xue R.-D."/>
            <person name="Ma Y."/>
            <person name="Xu J."/>
        </authorList>
    </citation>
    <scope>NUCLEOTIDE SEQUENCE</scope>
    <source>
        <strain evidence="3">HN2016</strain>
    </source>
</reference>
<protein>
    <submittedName>
        <fullName evidence="3">Terminase</fullName>
    </submittedName>
</protein>
<dbReference type="NCBIfam" id="TIGR01630">
    <property type="entry name" value="psiM2_ORF9"/>
    <property type="match status" value="1"/>
</dbReference>
<organism evidence="3">
    <name type="scientific">Wolbachia pipientis</name>
    <dbReference type="NCBI Taxonomy" id="955"/>
    <lineage>
        <taxon>Bacteria</taxon>
        <taxon>Pseudomonadati</taxon>
        <taxon>Pseudomonadota</taxon>
        <taxon>Alphaproteobacteria</taxon>
        <taxon>Rickettsiales</taxon>
        <taxon>Anaplasmataceae</taxon>
        <taxon>Wolbachieae</taxon>
        <taxon>Wolbachia</taxon>
    </lineage>
</organism>
<proteinExistence type="predicted"/>
<keyword evidence="1" id="KW-1188">Viral release from host cell</keyword>
<sequence length="118" mass="13503">QVLSLAARWKPHAILIEAKTSGQQLIQELKTNSDLPVVEIVPHSGKLARFYQIVPIIESGKVFLPHQAVWLSDFEYEVLMFPEARHDDQVDSTVQYLQWVRKTNTSAFRVRGFTPDSV</sequence>
<feature type="domain" description="Terminase large subunit gp17-like C-terminal" evidence="2">
    <location>
        <begin position="4"/>
        <end position="97"/>
    </location>
</feature>
<name>A0A6C1U176_WOLPI</name>
<dbReference type="InterPro" id="IPR006517">
    <property type="entry name" value="Phage_terminase_lsu-like_C"/>
</dbReference>